<evidence type="ECO:0000256" key="1">
    <source>
        <dbReference type="SAM" id="MobiDB-lite"/>
    </source>
</evidence>
<dbReference type="EMBL" id="JAINUG010000324">
    <property type="protein sequence ID" value="KAJ8378326.1"/>
    <property type="molecule type" value="Genomic_DNA"/>
</dbReference>
<feature type="region of interest" description="Disordered" evidence="1">
    <location>
        <begin position="1"/>
        <end position="84"/>
    </location>
</feature>
<evidence type="ECO:0000313" key="3">
    <source>
        <dbReference type="Proteomes" id="UP001221898"/>
    </source>
</evidence>
<comment type="caution">
    <text evidence="2">The sequence shown here is derived from an EMBL/GenBank/DDBJ whole genome shotgun (WGS) entry which is preliminary data.</text>
</comment>
<keyword evidence="3" id="KW-1185">Reference proteome</keyword>
<dbReference type="Proteomes" id="UP001221898">
    <property type="component" value="Unassembled WGS sequence"/>
</dbReference>
<sequence length="117" mass="12954">MQTAVGMRAVVQERFSEATDSRNQDREKSQRGPGNSLQKGCSGTSYFTQRARRPPRPTPRRSAGLLVEESASPRSQQHCGSDTAPEGICLHFGVLRYGGDTKADTRPWQAQLARHEL</sequence>
<organism evidence="2 3">
    <name type="scientific">Aldrovandia affinis</name>
    <dbReference type="NCBI Taxonomy" id="143900"/>
    <lineage>
        <taxon>Eukaryota</taxon>
        <taxon>Metazoa</taxon>
        <taxon>Chordata</taxon>
        <taxon>Craniata</taxon>
        <taxon>Vertebrata</taxon>
        <taxon>Euteleostomi</taxon>
        <taxon>Actinopterygii</taxon>
        <taxon>Neopterygii</taxon>
        <taxon>Teleostei</taxon>
        <taxon>Notacanthiformes</taxon>
        <taxon>Halosauridae</taxon>
        <taxon>Aldrovandia</taxon>
    </lineage>
</organism>
<feature type="compositionally biased region" description="Basic residues" evidence="1">
    <location>
        <begin position="50"/>
        <end position="59"/>
    </location>
</feature>
<accession>A0AAD7RE05</accession>
<evidence type="ECO:0000313" key="2">
    <source>
        <dbReference type="EMBL" id="KAJ8378326.1"/>
    </source>
</evidence>
<dbReference type="AlphaFoldDB" id="A0AAD7RE05"/>
<proteinExistence type="predicted"/>
<feature type="compositionally biased region" description="Basic and acidic residues" evidence="1">
    <location>
        <begin position="14"/>
        <end position="30"/>
    </location>
</feature>
<gene>
    <name evidence="2" type="ORF">AAFF_G00244040</name>
</gene>
<reference evidence="2" key="1">
    <citation type="journal article" date="2023" name="Science">
        <title>Genome structures resolve the early diversification of teleost fishes.</title>
        <authorList>
            <person name="Parey E."/>
            <person name="Louis A."/>
            <person name="Montfort J."/>
            <person name="Bouchez O."/>
            <person name="Roques C."/>
            <person name="Iampietro C."/>
            <person name="Lluch J."/>
            <person name="Castinel A."/>
            <person name="Donnadieu C."/>
            <person name="Desvignes T."/>
            <person name="Floi Bucao C."/>
            <person name="Jouanno E."/>
            <person name="Wen M."/>
            <person name="Mejri S."/>
            <person name="Dirks R."/>
            <person name="Jansen H."/>
            <person name="Henkel C."/>
            <person name="Chen W.J."/>
            <person name="Zahm M."/>
            <person name="Cabau C."/>
            <person name="Klopp C."/>
            <person name="Thompson A.W."/>
            <person name="Robinson-Rechavi M."/>
            <person name="Braasch I."/>
            <person name="Lecointre G."/>
            <person name="Bobe J."/>
            <person name="Postlethwait J.H."/>
            <person name="Berthelot C."/>
            <person name="Roest Crollius H."/>
            <person name="Guiguen Y."/>
        </authorList>
    </citation>
    <scope>NUCLEOTIDE SEQUENCE</scope>
    <source>
        <strain evidence="2">NC1722</strain>
    </source>
</reference>
<protein>
    <submittedName>
        <fullName evidence="2">Uncharacterized protein</fullName>
    </submittedName>
</protein>
<feature type="compositionally biased region" description="Polar residues" evidence="1">
    <location>
        <begin position="32"/>
        <end position="48"/>
    </location>
</feature>
<name>A0AAD7RE05_9TELE</name>